<gene>
    <name evidence="7" type="ORF">HOP53_20835</name>
</gene>
<evidence type="ECO:0000313" key="8">
    <source>
        <dbReference type="Proteomes" id="UP001320168"/>
    </source>
</evidence>
<dbReference type="PROSITE" id="PS50173">
    <property type="entry name" value="UMUC"/>
    <property type="match status" value="1"/>
</dbReference>
<proteinExistence type="inferred from homology"/>
<dbReference type="InterPro" id="IPR050116">
    <property type="entry name" value="DNA_polymerase-Y"/>
</dbReference>
<reference evidence="7 8" key="1">
    <citation type="journal article" date="2021" name="Front. Microbiol.">
        <title>Aerobic Denitrification and Heterotrophic Sulfur Oxidation in the Genus Halomonas Revealed by Six Novel Species Characterizations and Genome-Based Analysis.</title>
        <authorList>
            <person name="Wang L."/>
            <person name="Shao Z."/>
        </authorList>
    </citation>
    <scope>NUCLEOTIDE SEQUENCE [LARGE SCALE GENOMIC DNA]</scope>
    <source>
        <strain evidence="7 8">MCCC 1A11081</strain>
    </source>
</reference>
<dbReference type="Gene3D" id="1.10.150.20">
    <property type="entry name" value="5' to 3' exonuclease, C-terminal subdomain"/>
    <property type="match status" value="1"/>
</dbReference>
<dbReference type="InterPro" id="IPR017961">
    <property type="entry name" value="DNA_pol_Y-fam_little_finger"/>
</dbReference>
<dbReference type="InterPro" id="IPR043128">
    <property type="entry name" value="Rev_trsase/Diguanyl_cyclase"/>
</dbReference>
<evidence type="ECO:0000256" key="3">
    <source>
        <dbReference type="ARBA" id="ARBA00023199"/>
    </source>
</evidence>
<dbReference type="SUPFAM" id="SSF56672">
    <property type="entry name" value="DNA/RNA polymerases"/>
    <property type="match status" value="1"/>
</dbReference>
<dbReference type="Proteomes" id="UP001320168">
    <property type="component" value="Unassembled WGS sequence"/>
</dbReference>
<comment type="caution">
    <text evidence="7">The sequence shown here is derived from an EMBL/GenBank/DDBJ whole genome shotgun (WGS) entry which is preliminary data.</text>
</comment>
<evidence type="ECO:0000259" key="6">
    <source>
        <dbReference type="PROSITE" id="PS50173"/>
    </source>
</evidence>
<evidence type="ECO:0000256" key="2">
    <source>
        <dbReference type="ARBA" id="ARBA00022763"/>
    </source>
</evidence>
<organism evidence="7 8">
    <name type="scientific">Billgrantia ethanolica</name>
    <dbReference type="NCBI Taxonomy" id="2733486"/>
    <lineage>
        <taxon>Bacteria</taxon>
        <taxon>Pseudomonadati</taxon>
        <taxon>Pseudomonadota</taxon>
        <taxon>Gammaproteobacteria</taxon>
        <taxon>Oceanospirillales</taxon>
        <taxon>Halomonadaceae</taxon>
        <taxon>Billgrantia</taxon>
    </lineage>
</organism>
<keyword evidence="5" id="KW-0742">SOS response</keyword>
<dbReference type="Pfam" id="PF13438">
    <property type="entry name" value="DUF4113"/>
    <property type="match status" value="1"/>
</dbReference>
<dbReference type="CDD" id="cd01700">
    <property type="entry name" value="PolY_Pol_V_umuC"/>
    <property type="match status" value="1"/>
</dbReference>
<dbReference type="Gene3D" id="3.30.70.270">
    <property type="match status" value="1"/>
</dbReference>
<feature type="domain" description="UmuC" evidence="6">
    <location>
        <begin position="2"/>
        <end position="187"/>
    </location>
</feature>
<evidence type="ECO:0000256" key="5">
    <source>
        <dbReference type="ARBA" id="ARBA00023236"/>
    </source>
</evidence>
<dbReference type="InterPro" id="IPR043502">
    <property type="entry name" value="DNA/RNA_pol_sf"/>
</dbReference>
<dbReference type="Pfam" id="PF00817">
    <property type="entry name" value="IMS"/>
    <property type="match status" value="1"/>
</dbReference>
<dbReference type="EMBL" id="JABFTX010000006">
    <property type="protein sequence ID" value="MCE8005284.1"/>
    <property type="molecule type" value="Genomic_DNA"/>
</dbReference>
<dbReference type="InterPro" id="IPR025188">
    <property type="entry name" value="DUF4113"/>
</dbReference>
<evidence type="ECO:0000313" key="7">
    <source>
        <dbReference type="EMBL" id="MCE8005284.1"/>
    </source>
</evidence>
<dbReference type="Gene3D" id="3.40.1170.60">
    <property type="match status" value="1"/>
</dbReference>
<dbReference type="Pfam" id="PF11799">
    <property type="entry name" value="IMS_C"/>
    <property type="match status" value="1"/>
</dbReference>
<dbReference type="PANTHER" id="PTHR11076">
    <property type="entry name" value="DNA REPAIR POLYMERASE UMUC / TRANSFERASE FAMILY MEMBER"/>
    <property type="match status" value="1"/>
</dbReference>
<keyword evidence="3" id="KW-0741">SOS mutagenesis</keyword>
<name>A0ABS9A915_9GAMM</name>
<evidence type="ECO:0000256" key="4">
    <source>
        <dbReference type="ARBA" id="ARBA00023204"/>
    </source>
</evidence>
<accession>A0ABS9A915</accession>
<comment type="similarity">
    <text evidence="1">Belongs to the DNA polymerase type-Y family.</text>
</comment>
<dbReference type="InterPro" id="IPR001126">
    <property type="entry name" value="UmuC"/>
</dbReference>
<keyword evidence="4" id="KW-0234">DNA repair</keyword>
<dbReference type="PANTHER" id="PTHR11076:SF34">
    <property type="entry name" value="PROTEIN UMUC"/>
    <property type="match status" value="1"/>
</dbReference>
<sequence>MIGLVDCNSFYVSCERVFQPRLRGLPVGVMSNNDGCVIALSTELKALGVKMGTPAFELQHLVRRRQIHLLSSNYELYGDMSARVQEVLQEFSAGVEPYSIDEMFVRFDGFESAQLLEHARQLHHKVRQFTGIPVCVGVAPTRTLAKLANRAAKKIATYQGVCVLQPNSRETQVLLKKIELGDVWGVGRRLVERLAVMGIKSAWDLAQANPKEIRRRFSVTLERTALELRGVSCIEMNDFDEARQRIMTSRSFGKLTDDINEIREAIRQHGQRGAEKLRRQNGLAKAVLVFLKTNPFREDLQQYSPSLVLELPCPTADSREILHTAGQALKRIYRKGYLYQKGGVMLLDLIDADRQQLSLLDTPQTDAERQRSAKLMSVMDELNSRMGRGTIKLGTPSPGAAWHLRCANLTQRYSTRWDELPAARAL</sequence>
<dbReference type="RefSeq" id="WP_234271787.1">
    <property type="nucleotide sequence ID" value="NZ_JABFTX010000006.1"/>
</dbReference>
<keyword evidence="2" id="KW-0227">DNA damage</keyword>
<keyword evidence="8" id="KW-1185">Reference proteome</keyword>
<evidence type="ECO:0000256" key="1">
    <source>
        <dbReference type="ARBA" id="ARBA00010945"/>
    </source>
</evidence>
<protein>
    <submittedName>
        <fullName evidence="7">Y-family DNA polymerase</fullName>
    </submittedName>
</protein>